<accession>A0A8T1WS14</accession>
<dbReference type="EMBL" id="JAGDFL010000166">
    <property type="protein sequence ID" value="KAG7396246.1"/>
    <property type="molecule type" value="Genomic_DNA"/>
</dbReference>
<evidence type="ECO:0000313" key="3">
    <source>
        <dbReference type="Proteomes" id="UP000693981"/>
    </source>
</evidence>
<dbReference type="OrthoDB" id="129655at2759"/>
<evidence type="ECO:0000313" key="2">
    <source>
        <dbReference type="EMBL" id="KAG7396246.1"/>
    </source>
</evidence>
<dbReference type="AlphaFoldDB" id="A0A8T1WS14"/>
<name>A0A8T1WS14_9STRA</name>
<dbReference type="Proteomes" id="UP000693981">
    <property type="component" value="Unassembled WGS sequence"/>
</dbReference>
<reference evidence="2" key="1">
    <citation type="submission" date="2021-02" db="EMBL/GenBank/DDBJ databases">
        <authorList>
            <person name="Palmer J.M."/>
        </authorList>
    </citation>
    <scope>NUCLEOTIDE SEQUENCE</scope>
    <source>
        <strain evidence="2">SCRP23</strain>
    </source>
</reference>
<gene>
    <name evidence="2" type="ORF">PHYBOEH_002564</name>
</gene>
<comment type="caution">
    <text evidence="2">The sequence shown here is derived from an EMBL/GenBank/DDBJ whole genome shotgun (WGS) entry which is preliminary data.</text>
</comment>
<keyword evidence="3" id="KW-1185">Reference proteome</keyword>
<sequence>MSLHATVDECPGLNLAMGFEDFDDVELFANADAFVPTGELDSMLRLSPVANNSHISLEDAFKGDTSSASEELRDHIASRKGDVAAKRRESRLRVKISRESLRRQEKELTEKLARLKQAAQMKKMQAALYRTPTYFLWKQSATLQLHERLQAEAEQRSFLASVESQRAYIATLTADIQKYSGAHEMQSLAKKPRIHTEDYVLCNAYVGELEANYFRLDDVFRECGMLLLPESGTTLQSSTKKHLNGEVDYFQQLTKFTQPQPFQEIGCSLWKAAKNQYFFRDDHEDCVVLRNSEDTVAIKFRETFTLKTERKMSLTHRCFVRRFIETDRIAHVWKVVSEDTGFFRGVHFEETGWCCIRPSSKNSEAVVEMCQRWSPMRYSVPGSGETSVGQFCEVLQETSDSVFKNILSSMRKLSIDKSF</sequence>
<organism evidence="2 3">
    <name type="scientific">Phytophthora boehmeriae</name>
    <dbReference type="NCBI Taxonomy" id="109152"/>
    <lineage>
        <taxon>Eukaryota</taxon>
        <taxon>Sar</taxon>
        <taxon>Stramenopiles</taxon>
        <taxon>Oomycota</taxon>
        <taxon>Peronosporomycetes</taxon>
        <taxon>Peronosporales</taxon>
        <taxon>Peronosporaceae</taxon>
        <taxon>Phytophthora</taxon>
    </lineage>
</organism>
<proteinExistence type="predicted"/>
<protein>
    <recommendedName>
        <fullName evidence="4">M96 mating-specific protein family</fullName>
    </recommendedName>
</protein>
<feature type="coiled-coil region" evidence="1">
    <location>
        <begin position="98"/>
        <end position="125"/>
    </location>
</feature>
<keyword evidence="1" id="KW-0175">Coiled coil</keyword>
<evidence type="ECO:0008006" key="4">
    <source>
        <dbReference type="Google" id="ProtNLM"/>
    </source>
</evidence>
<evidence type="ECO:0000256" key="1">
    <source>
        <dbReference type="SAM" id="Coils"/>
    </source>
</evidence>